<evidence type="ECO:0000313" key="2">
    <source>
        <dbReference type="Proteomes" id="UP000476332"/>
    </source>
</evidence>
<dbReference type="Proteomes" id="UP000476332">
    <property type="component" value="Unassembled WGS sequence"/>
</dbReference>
<accession>A0A6L9ML13</accession>
<protein>
    <submittedName>
        <fullName evidence="1">Uncharacterized protein</fullName>
    </submittedName>
</protein>
<gene>
    <name evidence="1" type="ORF">GTW51_17640</name>
</gene>
<dbReference type="EMBL" id="JAAAMJ010000017">
    <property type="protein sequence ID" value="NDV88527.1"/>
    <property type="molecule type" value="Genomic_DNA"/>
</dbReference>
<keyword evidence="2" id="KW-1185">Reference proteome</keyword>
<reference evidence="1 2" key="1">
    <citation type="submission" date="2020-01" db="EMBL/GenBank/DDBJ databases">
        <title>Genomes of bacteria type strains.</title>
        <authorList>
            <person name="Chen J."/>
            <person name="Zhu S."/>
            <person name="Chen J."/>
        </authorList>
    </citation>
    <scope>NUCLEOTIDE SEQUENCE [LARGE SCALE GENOMIC DNA]</scope>
    <source>
        <strain evidence="1 2">KCTC 52919</strain>
    </source>
</reference>
<proteinExistence type="predicted"/>
<comment type="caution">
    <text evidence="1">The sequence shown here is derived from an EMBL/GenBank/DDBJ whole genome shotgun (WGS) entry which is preliminary data.</text>
</comment>
<dbReference type="RefSeq" id="WP_163045383.1">
    <property type="nucleotide sequence ID" value="NZ_JAAAMJ010000017.1"/>
</dbReference>
<evidence type="ECO:0000313" key="1">
    <source>
        <dbReference type="EMBL" id="NDV88527.1"/>
    </source>
</evidence>
<dbReference type="AlphaFoldDB" id="A0A6L9ML13"/>
<name>A0A6L9ML13_9HYPH</name>
<organism evidence="1 2">
    <name type="scientific">Aurantimonas aggregata</name>
    <dbReference type="NCBI Taxonomy" id="2047720"/>
    <lineage>
        <taxon>Bacteria</taxon>
        <taxon>Pseudomonadati</taxon>
        <taxon>Pseudomonadota</taxon>
        <taxon>Alphaproteobacteria</taxon>
        <taxon>Hyphomicrobiales</taxon>
        <taxon>Aurantimonadaceae</taxon>
        <taxon>Aurantimonas</taxon>
    </lineage>
</organism>
<sequence>MTALAVDLLAEPSSHGTARILAFPGAALPAGAPAAPSLTTAEREMLDRLRWFALKSRLAPKPDLERACFLLAGEDNVSLERFATAFFRGLADKASREIALYRPGTVSVSDDEIWLLRLLDASASGQDSAAAAHVAWRVRPEARRWMRFLAGSLARAL</sequence>